<protein>
    <recommendedName>
        <fullName evidence="1">2EXR domain-containing protein</fullName>
    </recommendedName>
</protein>
<reference evidence="2 3" key="1">
    <citation type="submission" date="2023-01" db="EMBL/GenBank/DDBJ databases">
        <title>Analysis of 21 Apiospora genomes using comparative genomics revels a genus with tremendous synthesis potential of carbohydrate active enzymes and secondary metabolites.</title>
        <authorList>
            <person name="Sorensen T."/>
        </authorList>
    </citation>
    <scope>NUCLEOTIDE SEQUENCE [LARGE SCALE GENOMIC DNA]</scope>
    <source>
        <strain evidence="2 3">CBS 83171</strain>
    </source>
</reference>
<dbReference type="Proteomes" id="UP001446871">
    <property type="component" value="Unassembled WGS sequence"/>
</dbReference>
<proteinExistence type="predicted"/>
<evidence type="ECO:0000313" key="3">
    <source>
        <dbReference type="Proteomes" id="UP001446871"/>
    </source>
</evidence>
<gene>
    <name evidence="2" type="ORF">PG996_011368</name>
</gene>
<keyword evidence="3" id="KW-1185">Reference proteome</keyword>
<accession>A0ABR1UEX2</accession>
<feature type="domain" description="2EXR" evidence="1">
    <location>
        <begin position="3"/>
        <end position="70"/>
    </location>
</feature>
<name>A0ABR1UEX2_9PEZI</name>
<sequence>MAFHKFQKLAPELRQWIWKEAILEEADERIFFVHAETFRILPTENIICHIFGVNWEARQVALKHYPVKMPIFKLPSLDWPALTFEEWVVQTAYVQWGRGGPWGRGLEMGRQSWSNVDRYWHHYAMPKLGESANQLIKDTPSNPQSQDSGCIRLSPVTDRFLLSHPISDRDNADEIVNWPSSCAQLVVREPDPDLCSTHIRDSAPLHVSPLSMEVRRNIRRVVFADVQDDGIEPYQEPEHIFGEQLALFPGVEDYEPLTQDEAAEAWKADDFPQIRRLLGQPQPKLLYLKVPASESRTLVGKVEMKTAKCLEITEVDVEDVTNEDN</sequence>
<comment type="caution">
    <text evidence="2">The sequence shown here is derived from an EMBL/GenBank/DDBJ whole genome shotgun (WGS) entry which is preliminary data.</text>
</comment>
<dbReference type="InterPro" id="IPR045518">
    <property type="entry name" value="2EXR"/>
</dbReference>
<organism evidence="2 3">
    <name type="scientific">Apiospora saccharicola</name>
    <dbReference type="NCBI Taxonomy" id="335842"/>
    <lineage>
        <taxon>Eukaryota</taxon>
        <taxon>Fungi</taxon>
        <taxon>Dikarya</taxon>
        <taxon>Ascomycota</taxon>
        <taxon>Pezizomycotina</taxon>
        <taxon>Sordariomycetes</taxon>
        <taxon>Xylariomycetidae</taxon>
        <taxon>Amphisphaeriales</taxon>
        <taxon>Apiosporaceae</taxon>
        <taxon>Apiospora</taxon>
    </lineage>
</organism>
<dbReference type="Pfam" id="PF20150">
    <property type="entry name" value="2EXR"/>
    <property type="match status" value="1"/>
</dbReference>
<evidence type="ECO:0000313" key="2">
    <source>
        <dbReference type="EMBL" id="KAK8057431.1"/>
    </source>
</evidence>
<evidence type="ECO:0000259" key="1">
    <source>
        <dbReference type="Pfam" id="PF20150"/>
    </source>
</evidence>
<dbReference type="EMBL" id="JAQQWM010000007">
    <property type="protein sequence ID" value="KAK8057431.1"/>
    <property type="molecule type" value="Genomic_DNA"/>
</dbReference>